<comment type="caution">
    <text evidence="2">The sequence shown here is derived from an EMBL/GenBank/DDBJ whole genome shotgun (WGS) entry which is preliminary data.</text>
</comment>
<name>A0AAV7WJY5_PLEWA</name>
<dbReference type="EMBL" id="JANPWB010000001">
    <property type="protein sequence ID" value="KAJ1213276.1"/>
    <property type="molecule type" value="Genomic_DNA"/>
</dbReference>
<evidence type="ECO:0000313" key="2">
    <source>
        <dbReference type="EMBL" id="KAJ1213276.1"/>
    </source>
</evidence>
<organism evidence="2 3">
    <name type="scientific">Pleurodeles waltl</name>
    <name type="common">Iberian ribbed newt</name>
    <dbReference type="NCBI Taxonomy" id="8319"/>
    <lineage>
        <taxon>Eukaryota</taxon>
        <taxon>Metazoa</taxon>
        <taxon>Chordata</taxon>
        <taxon>Craniata</taxon>
        <taxon>Vertebrata</taxon>
        <taxon>Euteleostomi</taxon>
        <taxon>Amphibia</taxon>
        <taxon>Batrachia</taxon>
        <taxon>Caudata</taxon>
        <taxon>Salamandroidea</taxon>
        <taxon>Salamandridae</taxon>
        <taxon>Pleurodelinae</taxon>
        <taxon>Pleurodeles</taxon>
    </lineage>
</organism>
<feature type="region of interest" description="Disordered" evidence="1">
    <location>
        <begin position="1"/>
        <end position="38"/>
    </location>
</feature>
<gene>
    <name evidence="2" type="ORF">NDU88_000914</name>
</gene>
<evidence type="ECO:0000313" key="3">
    <source>
        <dbReference type="Proteomes" id="UP001066276"/>
    </source>
</evidence>
<protein>
    <submittedName>
        <fullName evidence="2">Uncharacterized protein</fullName>
    </submittedName>
</protein>
<reference evidence="2" key="1">
    <citation type="journal article" date="2022" name="bioRxiv">
        <title>Sequencing and chromosome-scale assembly of the giantPleurodeles waltlgenome.</title>
        <authorList>
            <person name="Brown T."/>
            <person name="Elewa A."/>
            <person name="Iarovenko S."/>
            <person name="Subramanian E."/>
            <person name="Araus A.J."/>
            <person name="Petzold A."/>
            <person name="Susuki M."/>
            <person name="Suzuki K.-i.T."/>
            <person name="Hayashi T."/>
            <person name="Toyoda A."/>
            <person name="Oliveira C."/>
            <person name="Osipova E."/>
            <person name="Leigh N.D."/>
            <person name="Simon A."/>
            <person name="Yun M.H."/>
        </authorList>
    </citation>
    <scope>NUCLEOTIDE SEQUENCE</scope>
    <source>
        <strain evidence="2">20211129_DDA</strain>
        <tissue evidence="2">Liver</tissue>
    </source>
</reference>
<accession>A0AAV7WJY5</accession>
<dbReference type="AlphaFoldDB" id="A0AAV7WJY5"/>
<dbReference type="Proteomes" id="UP001066276">
    <property type="component" value="Chromosome 1_1"/>
</dbReference>
<evidence type="ECO:0000256" key="1">
    <source>
        <dbReference type="SAM" id="MobiDB-lite"/>
    </source>
</evidence>
<proteinExistence type="predicted"/>
<keyword evidence="3" id="KW-1185">Reference proteome</keyword>
<sequence length="69" mass="7664">MSERQDATKRNQGALLKGAAEKELAMLPPQGMPQRTPEKLSMCHPLKRIQWDQGSLEATGRTLHPSTLP</sequence>